<feature type="domain" description="Sm" evidence="5">
    <location>
        <begin position="17"/>
        <end position="82"/>
    </location>
</feature>
<feature type="region of interest" description="Disordered" evidence="4">
    <location>
        <begin position="98"/>
        <end position="126"/>
    </location>
</feature>
<evidence type="ECO:0000256" key="3">
    <source>
        <dbReference type="ARBA" id="ARBA00023242"/>
    </source>
</evidence>
<reference evidence="6 7" key="1">
    <citation type="journal article" date="2022" name="Nat. Ecol. Evol.">
        <title>A masculinizing supergene underlies an exaggerated male reproductive morph in a spider.</title>
        <authorList>
            <person name="Hendrickx F."/>
            <person name="De Corte Z."/>
            <person name="Sonet G."/>
            <person name="Van Belleghem S.M."/>
            <person name="Kostlbacher S."/>
            <person name="Vangestel C."/>
        </authorList>
    </citation>
    <scope>NUCLEOTIDE SEQUENCE [LARGE SCALE GENOMIC DNA]</scope>
    <source>
        <strain evidence="6">W744_W776</strain>
    </source>
</reference>
<evidence type="ECO:0000256" key="1">
    <source>
        <dbReference type="ARBA" id="ARBA00004123"/>
    </source>
</evidence>
<dbReference type="Proteomes" id="UP000827092">
    <property type="component" value="Unassembled WGS sequence"/>
</dbReference>
<dbReference type="GO" id="GO:0006396">
    <property type="term" value="P:RNA processing"/>
    <property type="evidence" value="ECO:0007669"/>
    <property type="project" value="InterPro"/>
</dbReference>
<dbReference type="GO" id="GO:0005681">
    <property type="term" value="C:spliceosomal complex"/>
    <property type="evidence" value="ECO:0007669"/>
    <property type="project" value="UniProtKB-KW"/>
</dbReference>
<evidence type="ECO:0000313" key="6">
    <source>
        <dbReference type="EMBL" id="KAG8197851.1"/>
    </source>
</evidence>
<gene>
    <name evidence="6" type="ORF">JTE90_020128</name>
</gene>
<evidence type="ECO:0000256" key="4">
    <source>
        <dbReference type="SAM" id="MobiDB-lite"/>
    </source>
</evidence>
<protein>
    <recommendedName>
        <fullName evidence="5">Sm domain-containing protein</fullName>
    </recommendedName>
</protein>
<dbReference type="SMART" id="SM00651">
    <property type="entry name" value="Sm"/>
    <property type="match status" value="1"/>
</dbReference>
<dbReference type="SUPFAM" id="SSF50182">
    <property type="entry name" value="Sm-like ribonucleoproteins"/>
    <property type="match status" value="1"/>
</dbReference>
<dbReference type="InterPro" id="IPR001163">
    <property type="entry name" value="Sm_dom_euk/arc"/>
</dbReference>
<comment type="subcellular location">
    <subcellularLocation>
        <location evidence="1">Nucleus</location>
    </subcellularLocation>
</comment>
<dbReference type="AlphaFoldDB" id="A0AAV6VQ34"/>
<dbReference type="EMBL" id="JAFNEN010000049">
    <property type="protein sequence ID" value="KAG8197851.1"/>
    <property type="molecule type" value="Genomic_DNA"/>
</dbReference>
<sequence>MASSKSSKPKEIPVPEKLLREFCSRKIKVDTSTGEIFVGTLLEIEENMNLSLSGVRVTFLSGHTADMRCVFIKGSKIRCISLPKSAKELVKDLAMRQLMPRRGGRGRGGYRGGRGGSSGRGFGRKY</sequence>
<keyword evidence="3" id="KW-0539">Nucleus</keyword>
<evidence type="ECO:0000256" key="2">
    <source>
        <dbReference type="ARBA" id="ARBA00022728"/>
    </source>
</evidence>
<dbReference type="PANTHER" id="PTHR23338">
    <property type="entry name" value="SMALL NUCLEAR RIBONUCLEOPROTEIN SM"/>
    <property type="match status" value="1"/>
</dbReference>
<dbReference type="InterPro" id="IPR010920">
    <property type="entry name" value="LSM_dom_sf"/>
</dbReference>
<dbReference type="Pfam" id="PF01423">
    <property type="entry name" value="LSM"/>
    <property type="match status" value="1"/>
</dbReference>
<dbReference type="InterPro" id="IPR027141">
    <property type="entry name" value="LSm4/Sm_D1/D3"/>
</dbReference>
<comment type="caution">
    <text evidence="6">The sequence shown here is derived from an EMBL/GenBank/DDBJ whole genome shotgun (WGS) entry which is preliminary data.</text>
</comment>
<keyword evidence="2" id="KW-0747">Spliceosome</keyword>
<keyword evidence="2" id="KW-0508">mRNA splicing</keyword>
<keyword evidence="2" id="KW-0507">mRNA processing</keyword>
<accession>A0AAV6VQ34</accession>
<feature type="compositionally biased region" description="Gly residues" evidence="4">
    <location>
        <begin position="106"/>
        <end position="126"/>
    </location>
</feature>
<evidence type="ECO:0000259" key="5">
    <source>
        <dbReference type="SMART" id="SM00651"/>
    </source>
</evidence>
<keyword evidence="7" id="KW-1185">Reference proteome</keyword>
<evidence type="ECO:0000313" key="7">
    <source>
        <dbReference type="Proteomes" id="UP000827092"/>
    </source>
</evidence>
<dbReference type="Gene3D" id="2.30.30.100">
    <property type="match status" value="1"/>
</dbReference>
<proteinExistence type="predicted"/>
<organism evidence="6 7">
    <name type="scientific">Oedothorax gibbosus</name>
    <dbReference type="NCBI Taxonomy" id="931172"/>
    <lineage>
        <taxon>Eukaryota</taxon>
        <taxon>Metazoa</taxon>
        <taxon>Ecdysozoa</taxon>
        <taxon>Arthropoda</taxon>
        <taxon>Chelicerata</taxon>
        <taxon>Arachnida</taxon>
        <taxon>Araneae</taxon>
        <taxon>Araneomorphae</taxon>
        <taxon>Entelegynae</taxon>
        <taxon>Araneoidea</taxon>
        <taxon>Linyphiidae</taxon>
        <taxon>Erigoninae</taxon>
        <taxon>Oedothorax</taxon>
    </lineage>
</organism>
<name>A0AAV6VQ34_9ARAC</name>